<dbReference type="SUPFAM" id="SSF51161">
    <property type="entry name" value="Trimeric LpxA-like enzymes"/>
    <property type="match status" value="1"/>
</dbReference>
<keyword evidence="1" id="KW-0012">Acyltransferase</keyword>
<name>A0ABP9EJG5_9GAMM</name>
<gene>
    <name evidence="1" type="ORF">GCM10023333_11620</name>
</gene>
<dbReference type="GO" id="GO:0016746">
    <property type="term" value="F:acyltransferase activity"/>
    <property type="evidence" value="ECO:0007669"/>
    <property type="project" value="UniProtKB-KW"/>
</dbReference>
<dbReference type="Proteomes" id="UP001499988">
    <property type="component" value="Unassembled WGS sequence"/>
</dbReference>
<proteinExistence type="predicted"/>
<dbReference type="EMBL" id="BAABJZ010000015">
    <property type="protein sequence ID" value="GAA4879375.1"/>
    <property type="molecule type" value="Genomic_DNA"/>
</dbReference>
<protein>
    <submittedName>
        <fullName evidence="1">Acyltransferase</fullName>
    </submittedName>
</protein>
<organism evidence="1 2">
    <name type="scientific">Ferrimonas pelagia</name>
    <dbReference type="NCBI Taxonomy" id="1177826"/>
    <lineage>
        <taxon>Bacteria</taxon>
        <taxon>Pseudomonadati</taxon>
        <taxon>Pseudomonadota</taxon>
        <taxon>Gammaproteobacteria</taxon>
        <taxon>Alteromonadales</taxon>
        <taxon>Ferrimonadaceae</taxon>
        <taxon>Ferrimonas</taxon>
    </lineage>
</organism>
<evidence type="ECO:0000313" key="2">
    <source>
        <dbReference type="Proteomes" id="UP001499988"/>
    </source>
</evidence>
<evidence type="ECO:0000313" key="1">
    <source>
        <dbReference type="EMBL" id="GAA4879375.1"/>
    </source>
</evidence>
<accession>A0ABP9EJG5</accession>
<dbReference type="InterPro" id="IPR051159">
    <property type="entry name" value="Hexapeptide_acetyltransf"/>
</dbReference>
<sequence length="242" mass="25968">MTSASLKVWIKQQDTPLSQWLFRSYKRLRNLQIPRTAMLFTPLYQLHLSLIGLLQGALQWGYFSPMFRARLTQEAPRLQLYSGMPQILGPLSITAGRDCRISGKTSFFGRASGSGSHLQIGNNCDIGWQCNIAVAGQVVLGDNVRLAGRCHLAGFPGHPLSAPERAAGLPEQDKQCGDIVLENDVWLCTGVFVGAGITIGRGTVVAAGSVVTADLPANVLAGGVPARVIRPLAPTQHSKEAV</sequence>
<dbReference type="CDD" id="cd04647">
    <property type="entry name" value="LbH_MAT_like"/>
    <property type="match status" value="1"/>
</dbReference>
<dbReference type="Gene3D" id="2.160.10.10">
    <property type="entry name" value="Hexapeptide repeat proteins"/>
    <property type="match status" value="1"/>
</dbReference>
<dbReference type="InterPro" id="IPR011004">
    <property type="entry name" value="Trimer_LpxA-like_sf"/>
</dbReference>
<reference evidence="2" key="1">
    <citation type="journal article" date="2019" name="Int. J. Syst. Evol. Microbiol.">
        <title>The Global Catalogue of Microorganisms (GCM) 10K type strain sequencing project: providing services to taxonomists for standard genome sequencing and annotation.</title>
        <authorList>
            <consortium name="The Broad Institute Genomics Platform"/>
            <consortium name="The Broad Institute Genome Sequencing Center for Infectious Disease"/>
            <person name="Wu L."/>
            <person name="Ma J."/>
        </authorList>
    </citation>
    <scope>NUCLEOTIDE SEQUENCE [LARGE SCALE GENOMIC DNA]</scope>
    <source>
        <strain evidence="2">JCM 18401</strain>
    </source>
</reference>
<dbReference type="PANTHER" id="PTHR23416">
    <property type="entry name" value="SIALIC ACID SYNTHASE-RELATED"/>
    <property type="match status" value="1"/>
</dbReference>
<keyword evidence="1" id="KW-0808">Transferase</keyword>
<comment type="caution">
    <text evidence="1">The sequence shown here is derived from an EMBL/GenBank/DDBJ whole genome shotgun (WGS) entry which is preliminary data.</text>
</comment>
<keyword evidence="2" id="KW-1185">Reference proteome</keyword>